<dbReference type="Gene3D" id="3.40.50.2000">
    <property type="entry name" value="Glycogen Phosphorylase B"/>
    <property type="match status" value="2"/>
</dbReference>
<organism evidence="2 3">
    <name type="scientific">Segetibacter aerophilus</name>
    <dbReference type="NCBI Taxonomy" id="670293"/>
    <lineage>
        <taxon>Bacteria</taxon>
        <taxon>Pseudomonadati</taxon>
        <taxon>Bacteroidota</taxon>
        <taxon>Chitinophagia</taxon>
        <taxon>Chitinophagales</taxon>
        <taxon>Chitinophagaceae</taxon>
        <taxon>Segetibacter</taxon>
    </lineage>
</organism>
<dbReference type="EMBL" id="BJYT01000008">
    <property type="protein sequence ID" value="GEO09950.1"/>
    <property type="molecule type" value="Genomic_DNA"/>
</dbReference>
<dbReference type="Pfam" id="PF00534">
    <property type="entry name" value="Glycos_transf_1"/>
    <property type="match status" value="1"/>
</dbReference>
<dbReference type="CDD" id="cd03801">
    <property type="entry name" value="GT4_PimA-like"/>
    <property type="match status" value="1"/>
</dbReference>
<dbReference type="AlphaFoldDB" id="A0A512BDB4"/>
<feature type="domain" description="Glycosyl transferase family 1" evidence="1">
    <location>
        <begin position="44"/>
        <end position="198"/>
    </location>
</feature>
<proteinExistence type="predicted"/>
<sequence length="221" mass="24715">MNVAVSGYLHKSMADQDWKCLIIPNNISIGAYPFRQRTHCAPNILWVRSFHQIYNPTLAIRILNTLLQTHPGATLTMVGPDKDGSLEQCKALAKELAIERHVTFTGLLPREKWVEIAAKCDIFINTTNFDNLPVSVVEAMALGMITISTNVGGVPYLIENNQNGLLVPAGDEVAFIEAIWRVIDNSSLCQRLSSAARKKSEEFDWSNIKVLWNKLFYSISP</sequence>
<dbReference type="InterPro" id="IPR001296">
    <property type="entry name" value="Glyco_trans_1"/>
</dbReference>
<dbReference type="GO" id="GO:0016757">
    <property type="term" value="F:glycosyltransferase activity"/>
    <property type="evidence" value="ECO:0007669"/>
    <property type="project" value="InterPro"/>
</dbReference>
<keyword evidence="3" id="KW-1185">Reference proteome</keyword>
<dbReference type="SUPFAM" id="SSF53756">
    <property type="entry name" value="UDP-Glycosyltransferase/glycogen phosphorylase"/>
    <property type="match status" value="1"/>
</dbReference>
<evidence type="ECO:0000259" key="1">
    <source>
        <dbReference type="Pfam" id="PF00534"/>
    </source>
</evidence>
<name>A0A512BDB4_9BACT</name>
<gene>
    <name evidence="2" type="ORF">SAE01_24460</name>
</gene>
<comment type="caution">
    <text evidence="2">The sequence shown here is derived from an EMBL/GenBank/DDBJ whole genome shotgun (WGS) entry which is preliminary data.</text>
</comment>
<evidence type="ECO:0000313" key="2">
    <source>
        <dbReference type="EMBL" id="GEO09950.1"/>
    </source>
</evidence>
<accession>A0A512BDB4</accession>
<dbReference type="Proteomes" id="UP000321513">
    <property type="component" value="Unassembled WGS sequence"/>
</dbReference>
<protein>
    <recommendedName>
        <fullName evidence="1">Glycosyl transferase family 1 domain-containing protein</fullName>
    </recommendedName>
</protein>
<dbReference type="PANTHER" id="PTHR12526">
    <property type="entry name" value="GLYCOSYLTRANSFERASE"/>
    <property type="match status" value="1"/>
</dbReference>
<reference evidence="2 3" key="1">
    <citation type="submission" date="2019-07" db="EMBL/GenBank/DDBJ databases">
        <title>Whole genome shotgun sequence of Segetibacter aerophilus NBRC 106135.</title>
        <authorList>
            <person name="Hosoyama A."/>
            <person name="Uohara A."/>
            <person name="Ohji S."/>
            <person name="Ichikawa N."/>
        </authorList>
    </citation>
    <scope>NUCLEOTIDE SEQUENCE [LARGE SCALE GENOMIC DNA]</scope>
    <source>
        <strain evidence="2 3">NBRC 106135</strain>
    </source>
</reference>
<evidence type="ECO:0000313" key="3">
    <source>
        <dbReference type="Proteomes" id="UP000321513"/>
    </source>
</evidence>